<sequence>MLKAISEVVGSRLVDLDKSQTIGEVVNWVVNPDDRRLSAVVVRVAGLFGKTMVVTTTDIIEYGPRMVVVKNQLSVVAPEEVAGMPKLLRSKFRLIGGRVETKSGRSLGQIEDIMFETTDSSLQKFYVKPSLLGLATRPDVIIGIDKVVRIEPRRIIVNDETGEPIAPAQTVTARV</sequence>
<evidence type="ECO:0000313" key="3">
    <source>
        <dbReference type="Proteomes" id="UP000179010"/>
    </source>
</evidence>
<dbReference type="Pfam" id="PF05239">
    <property type="entry name" value="PRC"/>
    <property type="match status" value="2"/>
</dbReference>
<dbReference type="InterPro" id="IPR027275">
    <property type="entry name" value="PRC-brl_dom"/>
</dbReference>
<dbReference type="InterPro" id="IPR011033">
    <property type="entry name" value="PRC_barrel-like_sf"/>
</dbReference>
<evidence type="ECO:0000313" key="2">
    <source>
        <dbReference type="EMBL" id="OGB85052.1"/>
    </source>
</evidence>
<feature type="domain" description="PRC-barrel" evidence="1">
    <location>
        <begin position="93"/>
        <end position="159"/>
    </location>
</feature>
<gene>
    <name evidence="2" type="ORF">A2994_00350</name>
</gene>
<name>A0A1F4PPS2_UNCK3</name>
<evidence type="ECO:0000259" key="1">
    <source>
        <dbReference type="Pfam" id="PF05239"/>
    </source>
</evidence>
<dbReference type="Gene3D" id="2.30.30.240">
    <property type="entry name" value="PRC-barrel domain"/>
    <property type="match status" value="1"/>
</dbReference>
<dbReference type="Proteomes" id="UP000179010">
    <property type="component" value="Unassembled WGS sequence"/>
</dbReference>
<comment type="caution">
    <text evidence="2">The sequence shown here is derived from an EMBL/GenBank/DDBJ whole genome shotgun (WGS) entry which is preliminary data.</text>
</comment>
<reference evidence="2 3" key="1">
    <citation type="journal article" date="2016" name="Nat. Commun.">
        <title>Thousands of microbial genomes shed light on interconnected biogeochemical processes in an aquifer system.</title>
        <authorList>
            <person name="Anantharaman K."/>
            <person name="Brown C.T."/>
            <person name="Hug L.A."/>
            <person name="Sharon I."/>
            <person name="Castelle C.J."/>
            <person name="Probst A.J."/>
            <person name="Thomas B.C."/>
            <person name="Singh A."/>
            <person name="Wilkins M.J."/>
            <person name="Karaoz U."/>
            <person name="Brodie E.L."/>
            <person name="Williams K.H."/>
            <person name="Hubbard S.S."/>
            <person name="Banfield J.F."/>
        </authorList>
    </citation>
    <scope>NUCLEOTIDE SEQUENCE [LARGE SCALE GENOMIC DNA]</scope>
</reference>
<proteinExistence type="predicted"/>
<dbReference type="EMBL" id="METE01000011">
    <property type="protein sequence ID" value="OGB85052.1"/>
    <property type="molecule type" value="Genomic_DNA"/>
</dbReference>
<accession>A0A1F4PPS2</accession>
<protein>
    <recommendedName>
        <fullName evidence="1">PRC-barrel domain-containing protein</fullName>
    </recommendedName>
</protein>
<dbReference type="AlphaFoldDB" id="A0A1F4PPS2"/>
<dbReference type="SUPFAM" id="SSF50346">
    <property type="entry name" value="PRC-barrel domain"/>
    <property type="match status" value="2"/>
</dbReference>
<organism evidence="2 3">
    <name type="scientific">candidate division Kazan bacterium RIFCSPLOWO2_01_FULL_48_13</name>
    <dbReference type="NCBI Taxonomy" id="1798539"/>
    <lineage>
        <taxon>Bacteria</taxon>
        <taxon>Bacteria division Kazan-3B-28</taxon>
    </lineage>
</organism>
<feature type="domain" description="PRC-barrel" evidence="1">
    <location>
        <begin position="4"/>
        <end position="71"/>
    </location>
</feature>